<comment type="caution">
    <text evidence="2">The sequence shown here is derived from an EMBL/GenBank/DDBJ whole genome shotgun (WGS) entry which is preliminary data.</text>
</comment>
<keyword evidence="1" id="KW-1133">Transmembrane helix</keyword>
<evidence type="ECO:0000256" key="1">
    <source>
        <dbReference type="SAM" id="Phobius"/>
    </source>
</evidence>
<reference evidence="2" key="1">
    <citation type="journal article" date="2021" name="Sci. Rep.">
        <title>Diploid genomic architecture of Nitzschia inconspicua, an elite biomass production diatom.</title>
        <authorList>
            <person name="Oliver A."/>
            <person name="Podell S."/>
            <person name="Pinowska A."/>
            <person name="Traller J.C."/>
            <person name="Smith S.R."/>
            <person name="McClure R."/>
            <person name="Beliaev A."/>
            <person name="Bohutskyi P."/>
            <person name="Hill E.A."/>
            <person name="Rabines A."/>
            <person name="Zheng H."/>
            <person name="Allen L.Z."/>
            <person name="Kuo A."/>
            <person name="Grigoriev I.V."/>
            <person name="Allen A.E."/>
            <person name="Hazlebeck D."/>
            <person name="Allen E.E."/>
        </authorList>
    </citation>
    <scope>NUCLEOTIDE SEQUENCE</scope>
    <source>
        <strain evidence="2">Hildebrandi</strain>
    </source>
</reference>
<keyword evidence="3" id="KW-1185">Reference proteome</keyword>
<dbReference type="EMBL" id="JAGRRH010000022">
    <property type="protein sequence ID" value="KAG7345181.1"/>
    <property type="molecule type" value="Genomic_DNA"/>
</dbReference>
<keyword evidence="1" id="KW-0812">Transmembrane</keyword>
<keyword evidence="1" id="KW-0472">Membrane</keyword>
<organism evidence="2 3">
    <name type="scientific">Nitzschia inconspicua</name>
    <dbReference type="NCBI Taxonomy" id="303405"/>
    <lineage>
        <taxon>Eukaryota</taxon>
        <taxon>Sar</taxon>
        <taxon>Stramenopiles</taxon>
        <taxon>Ochrophyta</taxon>
        <taxon>Bacillariophyta</taxon>
        <taxon>Bacillariophyceae</taxon>
        <taxon>Bacillariophycidae</taxon>
        <taxon>Bacillariales</taxon>
        <taxon>Bacillariaceae</taxon>
        <taxon>Nitzschia</taxon>
    </lineage>
</organism>
<evidence type="ECO:0000313" key="3">
    <source>
        <dbReference type="Proteomes" id="UP000693970"/>
    </source>
</evidence>
<gene>
    <name evidence="2" type="ORF">IV203_032712</name>
</gene>
<dbReference type="AlphaFoldDB" id="A0A9K3KKV0"/>
<proteinExistence type="predicted"/>
<protein>
    <submittedName>
        <fullName evidence="2">Uncharacterized protein</fullName>
    </submittedName>
</protein>
<evidence type="ECO:0000313" key="2">
    <source>
        <dbReference type="EMBL" id="KAG7345181.1"/>
    </source>
</evidence>
<accession>A0A9K3KKV0</accession>
<feature type="transmembrane region" description="Helical" evidence="1">
    <location>
        <begin position="37"/>
        <end position="54"/>
    </location>
</feature>
<reference evidence="2" key="2">
    <citation type="submission" date="2021-04" db="EMBL/GenBank/DDBJ databases">
        <authorList>
            <person name="Podell S."/>
        </authorList>
    </citation>
    <scope>NUCLEOTIDE SEQUENCE</scope>
    <source>
        <strain evidence="2">Hildebrandi</strain>
    </source>
</reference>
<dbReference type="Proteomes" id="UP000693970">
    <property type="component" value="Unassembled WGS sequence"/>
</dbReference>
<name>A0A9K3KKV0_9STRA</name>
<sequence length="121" mass="13186">MPTVQYSTFKSNLLMATAAIAATAIAIAIAITATAVAVAIAITAIAVAIAIRYFHYNRRCDSAAIAVACCCTPHIDFVTPIRPPLRFARLYTSQIDSTIAIRWPWPTKVTSWMKSILLFLI</sequence>